<gene>
    <name evidence="1" type="ORF">MGSAQ_000210</name>
</gene>
<feature type="non-terminal residue" evidence="1">
    <location>
        <position position="1"/>
    </location>
</feature>
<name>A0A1B6NZ10_9ZZZZ</name>
<dbReference type="EMBL" id="AYSL01000040">
    <property type="protein sequence ID" value="KTF08297.1"/>
    <property type="molecule type" value="Genomic_DNA"/>
</dbReference>
<reference evidence="1" key="1">
    <citation type="submission" date="2013-11" db="EMBL/GenBank/DDBJ databases">
        <title>Microbial diversity, functional groups and degradation webs in Northern and Southern Mediterranean and Red Sea marine crude oil polluted sites.</title>
        <authorList>
            <person name="Daffonchio D."/>
            <person name="Mapelli F."/>
            <person name="Ferrer M."/>
            <person name="Richter M."/>
            <person name="Cherif A."/>
            <person name="Malkawi H.I."/>
            <person name="Yakimov M.M."/>
            <person name="Abdel-Fattah Y.R."/>
            <person name="Blaghen M."/>
            <person name="Golyshin P.N."/>
            <person name="Kalogerakis N."/>
            <person name="Boon N."/>
            <person name="Magagnini M."/>
            <person name="Fava F."/>
        </authorList>
    </citation>
    <scope>NUCLEOTIDE SEQUENCE</scope>
</reference>
<evidence type="ECO:0000313" key="1">
    <source>
        <dbReference type="EMBL" id="KTF08297.1"/>
    </source>
</evidence>
<proteinExistence type="predicted"/>
<organism evidence="1">
    <name type="scientific">marine sediment metagenome</name>
    <dbReference type="NCBI Taxonomy" id="412755"/>
    <lineage>
        <taxon>unclassified sequences</taxon>
        <taxon>metagenomes</taxon>
        <taxon>ecological metagenomes</taxon>
    </lineage>
</organism>
<dbReference type="AlphaFoldDB" id="A0A1B6NZ10"/>
<protein>
    <submittedName>
        <fullName evidence="1">Uncharacterized protein</fullName>
    </submittedName>
</protein>
<accession>A0A1B6NZ10</accession>
<sequence length="29" mass="3358">EESNALWFMPNDKGQYGLMLYSKATPPLR</sequence>
<comment type="caution">
    <text evidence="1">The sequence shown here is derived from an EMBL/GenBank/DDBJ whole genome shotgun (WGS) entry which is preliminary data.</text>
</comment>